<gene>
    <name evidence="3" type="ORF">TWF718_002654</name>
</gene>
<comment type="caution">
    <text evidence="3">The sequence shown here is derived from an EMBL/GenBank/DDBJ whole genome shotgun (WGS) entry which is preliminary data.</text>
</comment>
<dbReference type="EMBL" id="JAVHNR010000010">
    <property type="protein sequence ID" value="KAK6332120.1"/>
    <property type="molecule type" value="Genomic_DNA"/>
</dbReference>
<keyword evidence="2" id="KW-1133">Transmembrane helix</keyword>
<keyword evidence="2" id="KW-0812">Transmembrane</keyword>
<organism evidence="3 4">
    <name type="scientific">Orbilia javanica</name>
    <dbReference type="NCBI Taxonomy" id="47235"/>
    <lineage>
        <taxon>Eukaryota</taxon>
        <taxon>Fungi</taxon>
        <taxon>Dikarya</taxon>
        <taxon>Ascomycota</taxon>
        <taxon>Pezizomycotina</taxon>
        <taxon>Orbiliomycetes</taxon>
        <taxon>Orbiliales</taxon>
        <taxon>Orbiliaceae</taxon>
        <taxon>Orbilia</taxon>
    </lineage>
</organism>
<keyword evidence="4" id="KW-1185">Reference proteome</keyword>
<reference evidence="3 4" key="1">
    <citation type="submission" date="2019-10" db="EMBL/GenBank/DDBJ databases">
        <authorList>
            <person name="Palmer J.M."/>
        </authorList>
    </citation>
    <scope>NUCLEOTIDE SEQUENCE [LARGE SCALE GENOMIC DNA]</scope>
    <source>
        <strain evidence="3 4">TWF718</strain>
    </source>
</reference>
<accession>A0AAN8MG81</accession>
<name>A0AAN8MG81_9PEZI</name>
<sequence>MIRLLKGFGKPQKRPDPTILYRSYRNGLLDITVEVFVIPKGPLMQAYFGTILFTGDVLSILSRFMLPWPDITSISRALLQYALFSIIRTFNLQLNPFLLPPASAVGRFIGTFLFAFMSWMWLLLTGILTWCWFKQPTKFNDLVEVVVRRQSGEVERLYWSKRSQLKASHGEGSTSTDTEEESVDELDGIDWGDEDWFGDPGREAARFTDSMFG</sequence>
<evidence type="ECO:0000256" key="1">
    <source>
        <dbReference type="SAM" id="MobiDB-lite"/>
    </source>
</evidence>
<evidence type="ECO:0000313" key="4">
    <source>
        <dbReference type="Proteomes" id="UP001313282"/>
    </source>
</evidence>
<evidence type="ECO:0000256" key="2">
    <source>
        <dbReference type="SAM" id="Phobius"/>
    </source>
</evidence>
<dbReference type="Proteomes" id="UP001313282">
    <property type="component" value="Unassembled WGS sequence"/>
</dbReference>
<keyword evidence="2" id="KW-0472">Membrane</keyword>
<protein>
    <submittedName>
        <fullName evidence="3">Uncharacterized protein</fullName>
    </submittedName>
</protein>
<dbReference type="AlphaFoldDB" id="A0AAN8MG81"/>
<feature type="region of interest" description="Disordered" evidence="1">
    <location>
        <begin position="189"/>
        <end position="213"/>
    </location>
</feature>
<proteinExistence type="predicted"/>
<feature type="transmembrane region" description="Helical" evidence="2">
    <location>
        <begin position="111"/>
        <end position="133"/>
    </location>
</feature>
<evidence type="ECO:0000313" key="3">
    <source>
        <dbReference type="EMBL" id="KAK6332120.1"/>
    </source>
</evidence>